<dbReference type="GO" id="GO:0016887">
    <property type="term" value="F:ATP hydrolysis activity"/>
    <property type="evidence" value="ECO:0007669"/>
    <property type="project" value="InterPro"/>
</dbReference>
<keyword evidence="3 7" id="KW-0547">Nucleotide-binding</keyword>
<keyword evidence="2 6" id="KW-0677">Repeat</keyword>
<dbReference type="Pfam" id="PF02861">
    <property type="entry name" value="Clp_N"/>
    <property type="match status" value="1"/>
</dbReference>
<evidence type="ECO:0000256" key="6">
    <source>
        <dbReference type="PROSITE-ProRule" id="PRU01251"/>
    </source>
</evidence>
<dbReference type="InterPro" id="IPR027417">
    <property type="entry name" value="P-loop_NTPase"/>
</dbReference>
<keyword evidence="11" id="KW-1185">Reference proteome</keyword>
<dbReference type="PRINTS" id="PR00300">
    <property type="entry name" value="CLPPROTEASEA"/>
</dbReference>
<dbReference type="PANTHER" id="PTHR11638:SF111">
    <property type="entry name" value="ATP-DEPENDENT CLP PROTEASE ATP-BINDING SUBUNIT CLPA"/>
    <property type="match status" value="1"/>
</dbReference>
<dbReference type="AlphaFoldDB" id="A0A1M5L1P0"/>
<keyword evidence="5 7" id="KW-0143">Chaperone</keyword>
<dbReference type="InterPro" id="IPR004176">
    <property type="entry name" value="Clp_R_N"/>
</dbReference>
<dbReference type="GO" id="GO:0006508">
    <property type="term" value="P:proteolysis"/>
    <property type="evidence" value="ECO:0007669"/>
    <property type="project" value="UniProtKB-KW"/>
</dbReference>
<evidence type="ECO:0000256" key="2">
    <source>
        <dbReference type="ARBA" id="ARBA00022737"/>
    </source>
</evidence>
<dbReference type="GO" id="GO:0008233">
    <property type="term" value="F:peptidase activity"/>
    <property type="evidence" value="ECO:0007669"/>
    <property type="project" value="UniProtKB-KW"/>
</dbReference>
<dbReference type="NCBIfam" id="TIGR02639">
    <property type="entry name" value="ClpA"/>
    <property type="match status" value="1"/>
</dbReference>
<dbReference type="SUPFAM" id="SSF52540">
    <property type="entry name" value="P-loop containing nucleoside triphosphate hydrolases"/>
    <property type="match status" value="2"/>
</dbReference>
<accession>A0A1M5L1P0</accession>
<dbReference type="GO" id="GO:0034605">
    <property type="term" value="P:cellular response to heat"/>
    <property type="evidence" value="ECO:0007669"/>
    <property type="project" value="TreeGrafter"/>
</dbReference>
<dbReference type="Gene3D" id="3.40.50.300">
    <property type="entry name" value="P-loop containing nucleotide triphosphate hydrolases"/>
    <property type="match status" value="2"/>
</dbReference>
<evidence type="ECO:0000313" key="10">
    <source>
        <dbReference type="EMBL" id="SHG59032.1"/>
    </source>
</evidence>
<evidence type="ECO:0000256" key="3">
    <source>
        <dbReference type="ARBA" id="ARBA00022741"/>
    </source>
</evidence>
<gene>
    <name evidence="10" type="ORF">SAMN04488044_1136</name>
</gene>
<dbReference type="SUPFAM" id="SSF81923">
    <property type="entry name" value="Double Clp-N motif"/>
    <property type="match status" value="1"/>
</dbReference>
<comment type="similarity">
    <text evidence="1 7">Belongs to the ClpA/ClpB family.</text>
</comment>
<dbReference type="EMBL" id="FQWM01000001">
    <property type="protein sequence ID" value="SHG59032.1"/>
    <property type="molecule type" value="Genomic_DNA"/>
</dbReference>
<organism evidence="10 11">
    <name type="scientific">Cognatishimia maritima</name>
    <dbReference type="NCBI Taxonomy" id="870908"/>
    <lineage>
        <taxon>Bacteria</taxon>
        <taxon>Pseudomonadati</taxon>
        <taxon>Pseudomonadota</taxon>
        <taxon>Alphaproteobacteria</taxon>
        <taxon>Rhodobacterales</taxon>
        <taxon>Paracoccaceae</taxon>
        <taxon>Cognatishimia</taxon>
    </lineage>
</organism>
<protein>
    <submittedName>
        <fullName evidence="10">ATP-dependent Clp protease ATP-binding subunit ClpA</fullName>
    </submittedName>
</protein>
<dbReference type="PROSITE" id="PS00871">
    <property type="entry name" value="CLPAB_2"/>
    <property type="match status" value="1"/>
</dbReference>
<reference evidence="11" key="1">
    <citation type="submission" date="2016-11" db="EMBL/GenBank/DDBJ databases">
        <authorList>
            <person name="Varghese N."/>
            <person name="Submissions S."/>
        </authorList>
    </citation>
    <scope>NUCLEOTIDE SEQUENCE [LARGE SCALE GENOMIC DNA]</scope>
    <source>
        <strain evidence="11">DSM 28223</strain>
    </source>
</reference>
<dbReference type="CDD" id="cd19499">
    <property type="entry name" value="RecA-like_ClpB_Hsp104-like"/>
    <property type="match status" value="1"/>
</dbReference>
<dbReference type="GO" id="GO:0043335">
    <property type="term" value="P:protein unfolding"/>
    <property type="evidence" value="ECO:0007669"/>
    <property type="project" value="InterPro"/>
</dbReference>
<dbReference type="InterPro" id="IPR050130">
    <property type="entry name" value="ClpA_ClpB"/>
</dbReference>
<dbReference type="InterPro" id="IPR036628">
    <property type="entry name" value="Clp_N_dom_sf"/>
</dbReference>
<dbReference type="CDD" id="cd00009">
    <property type="entry name" value="AAA"/>
    <property type="match status" value="1"/>
</dbReference>
<dbReference type="FunFam" id="3.40.50.300:FF:000025">
    <property type="entry name" value="ATP-dependent Clp protease subunit"/>
    <property type="match status" value="1"/>
</dbReference>
<evidence type="ECO:0000256" key="7">
    <source>
        <dbReference type="RuleBase" id="RU004432"/>
    </source>
</evidence>
<dbReference type="PANTHER" id="PTHR11638">
    <property type="entry name" value="ATP-DEPENDENT CLP PROTEASE"/>
    <property type="match status" value="1"/>
</dbReference>
<dbReference type="SMART" id="SM01086">
    <property type="entry name" value="ClpB_D2-small"/>
    <property type="match status" value="1"/>
</dbReference>
<dbReference type="InterPro" id="IPR001270">
    <property type="entry name" value="ClpA/B"/>
</dbReference>
<evidence type="ECO:0000256" key="1">
    <source>
        <dbReference type="ARBA" id="ARBA00008675"/>
    </source>
</evidence>
<evidence type="ECO:0000313" key="11">
    <source>
        <dbReference type="Proteomes" id="UP000184211"/>
    </source>
</evidence>
<dbReference type="InterPro" id="IPR019489">
    <property type="entry name" value="Clp_ATPase_C"/>
</dbReference>
<dbReference type="Gene3D" id="1.10.1780.10">
    <property type="entry name" value="Clp, N-terminal domain"/>
    <property type="match status" value="1"/>
</dbReference>
<sequence>MGLPLVPQLEGVRAVPSFSKTLEHAIHTALAHANERRHEFATLEHLLLALLDEPDAVRVMRACSVDLGELRQTLLEFIEEDLSNLVVDVEGSEAVPTAAFQRVIQRAAIHVQSSGRTEVTGANVLVAIFAERESNAVYFLQEQDMTRYDAVNYIAHGVAKDPAYGETRPVTGADDEDEEEAVNAAPKASEDDKKESALAKYCVDLNAKADAGDVDPLIGRDHEVERCIQVLCRRRKNNPLLVGDPGVGKTAIAEGLAYRIVNGETPEVLSQTTIYSLDMGALLAGTRYRGDFEERLKAVVTELEDHPDAVLFIDEIHTVIGAGATSGGAMDASNLLKPALQGGKLRTMGSTTYKEFRQHFEKDRALSRRFQKIDVNEPSVPDTIKILKGLKEYFEEHHDVKYTADAIKTAVELSARYINDRKLPDKAIDVIDEAGAAQHLVVASKRRKTIGTKEIEAVVAKIARIPPKNVSKDDAEVLKDLEKTLKRVVFGQNNAIEALSSAIKLARAGLREPEKPIGNYLFAGPTGVGKTEVAKQLASTLGVELLRFDMSEYMEKHAVSRLIGAPPGYVGFDQGGQLTDGVDQHPHCVLLLDEIEKAHPDVYNILLQVMDHGSLTDHNGRTVDFRNVILIMTSNAGAAELAKAAIGFGRERREGEDTAAIERTFTPEFRNRLDAVISFAPLGKEVILQVVEKFVLQLEAQLMDRNVHIELTRKAAEWLADKGYDDKMGARPLGRVIQEHIKKPLAEELLFGKLAKGGVVKVTVKDGELALKIDGPDKPQITGKKKPPLLTAD</sequence>
<keyword evidence="10" id="KW-0645">Protease</keyword>
<proteinExistence type="inferred from homology"/>
<dbReference type="GO" id="GO:0005524">
    <property type="term" value="F:ATP binding"/>
    <property type="evidence" value="ECO:0007669"/>
    <property type="project" value="UniProtKB-KW"/>
</dbReference>
<dbReference type="STRING" id="870908.SAMN04488044_1136"/>
<evidence type="ECO:0000256" key="5">
    <source>
        <dbReference type="ARBA" id="ARBA00023186"/>
    </source>
</evidence>
<keyword evidence="4 7" id="KW-0067">ATP-binding</keyword>
<feature type="region of interest" description="Disordered" evidence="8">
    <location>
        <begin position="164"/>
        <end position="191"/>
    </location>
</feature>
<dbReference type="Pfam" id="PF10431">
    <property type="entry name" value="ClpB_D2-small"/>
    <property type="match status" value="1"/>
</dbReference>
<dbReference type="InterPro" id="IPR013461">
    <property type="entry name" value="ClpA"/>
</dbReference>
<evidence type="ECO:0000256" key="4">
    <source>
        <dbReference type="ARBA" id="ARBA00022840"/>
    </source>
</evidence>
<dbReference type="PROSITE" id="PS00870">
    <property type="entry name" value="CLPAB_1"/>
    <property type="match status" value="1"/>
</dbReference>
<name>A0A1M5L1P0_9RHOB</name>
<dbReference type="InterPro" id="IPR003593">
    <property type="entry name" value="AAA+_ATPase"/>
</dbReference>
<dbReference type="PROSITE" id="PS51903">
    <property type="entry name" value="CLP_R"/>
    <property type="match status" value="1"/>
</dbReference>
<dbReference type="Gene3D" id="1.10.8.60">
    <property type="match status" value="2"/>
</dbReference>
<keyword evidence="10" id="KW-0378">Hydrolase</keyword>
<dbReference type="InterPro" id="IPR028299">
    <property type="entry name" value="ClpA/B_CS2"/>
</dbReference>
<feature type="domain" description="Clp R" evidence="9">
    <location>
        <begin position="15"/>
        <end position="161"/>
    </location>
</feature>
<evidence type="ECO:0000256" key="8">
    <source>
        <dbReference type="SAM" id="MobiDB-lite"/>
    </source>
</evidence>
<dbReference type="SMART" id="SM00382">
    <property type="entry name" value="AAA"/>
    <property type="match status" value="2"/>
</dbReference>
<dbReference type="Proteomes" id="UP000184211">
    <property type="component" value="Unassembled WGS sequence"/>
</dbReference>
<dbReference type="GO" id="GO:0005737">
    <property type="term" value="C:cytoplasm"/>
    <property type="evidence" value="ECO:0007669"/>
    <property type="project" value="TreeGrafter"/>
</dbReference>
<dbReference type="InterPro" id="IPR041546">
    <property type="entry name" value="ClpA/ClpB_AAA_lid"/>
</dbReference>
<dbReference type="Pfam" id="PF00004">
    <property type="entry name" value="AAA"/>
    <property type="match status" value="1"/>
</dbReference>
<dbReference type="Pfam" id="PF17871">
    <property type="entry name" value="AAA_lid_9"/>
    <property type="match status" value="1"/>
</dbReference>
<dbReference type="InterPro" id="IPR003959">
    <property type="entry name" value="ATPase_AAA_core"/>
</dbReference>
<evidence type="ECO:0000259" key="9">
    <source>
        <dbReference type="PROSITE" id="PS51903"/>
    </source>
</evidence>
<dbReference type="Pfam" id="PF07724">
    <property type="entry name" value="AAA_2"/>
    <property type="match status" value="1"/>
</dbReference>
<dbReference type="InterPro" id="IPR018368">
    <property type="entry name" value="ClpA/B_CS1"/>
</dbReference>